<comment type="cofactor">
    <cofactor evidence="1 6">
        <name>Mg(2+)</name>
        <dbReference type="ChEBI" id="CHEBI:18420"/>
    </cofactor>
</comment>
<keyword evidence="5 6" id="KW-0456">Lyase</keyword>
<evidence type="ECO:0000256" key="3">
    <source>
        <dbReference type="ARBA" id="ARBA00022723"/>
    </source>
</evidence>
<dbReference type="SFLD" id="SFLDS00005">
    <property type="entry name" value="Isoprenoid_Synthase_Type_I"/>
    <property type="match status" value="1"/>
</dbReference>
<dbReference type="PANTHER" id="PTHR35201:SF4">
    <property type="entry name" value="BETA-PINACENE SYNTHASE-RELATED"/>
    <property type="match status" value="1"/>
</dbReference>
<dbReference type="Pfam" id="PF19086">
    <property type="entry name" value="Terpene_syn_C_2"/>
    <property type="match status" value="1"/>
</dbReference>
<evidence type="ECO:0000256" key="1">
    <source>
        <dbReference type="ARBA" id="ARBA00001946"/>
    </source>
</evidence>
<dbReference type="GO" id="GO:0046872">
    <property type="term" value="F:metal ion binding"/>
    <property type="evidence" value="ECO:0007669"/>
    <property type="project" value="UniProtKB-KW"/>
</dbReference>
<comment type="similarity">
    <text evidence="2 6">Belongs to the terpene synthase family.</text>
</comment>
<dbReference type="InterPro" id="IPR008949">
    <property type="entry name" value="Isoprenoid_synthase_dom_sf"/>
</dbReference>
<evidence type="ECO:0000256" key="4">
    <source>
        <dbReference type="ARBA" id="ARBA00022842"/>
    </source>
</evidence>
<keyword evidence="8" id="KW-1185">Reference proteome</keyword>
<dbReference type="Proteomes" id="UP000053593">
    <property type="component" value="Unassembled WGS sequence"/>
</dbReference>
<dbReference type="AlphaFoldDB" id="A0A0D0CNG6"/>
<evidence type="ECO:0000256" key="2">
    <source>
        <dbReference type="ARBA" id="ARBA00006333"/>
    </source>
</evidence>
<reference evidence="7 8" key="1">
    <citation type="submission" date="2014-04" db="EMBL/GenBank/DDBJ databases">
        <title>Evolutionary Origins and Diversification of the Mycorrhizal Mutualists.</title>
        <authorList>
            <consortium name="DOE Joint Genome Institute"/>
            <consortium name="Mycorrhizal Genomics Consortium"/>
            <person name="Kohler A."/>
            <person name="Kuo A."/>
            <person name="Nagy L.G."/>
            <person name="Floudas D."/>
            <person name="Copeland A."/>
            <person name="Barry K.W."/>
            <person name="Cichocki N."/>
            <person name="Veneault-Fourrey C."/>
            <person name="LaButti K."/>
            <person name="Lindquist E.A."/>
            <person name="Lipzen A."/>
            <person name="Lundell T."/>
            <person name="Morin E."/>
            <person name="Murat C."/>
            <person name="Riley R."/>
            <person name="Ohm R."/>
            <person name="Sun H."/>
            <person name="Tunlid A."/>
            <person name="Henrissat B."/>
            <person name="Grigoriev I.V."/>
            <person name="Hibbett D.S."/>
            <person name="Martin F."/>
        </authorList>
    </citation>
    <scope>NUCLEOTIDE SEQUENCE [LARGE SCALE GENOMIC DNA]</scope>
    <source>
        <strain evidence="7 8">FD-317 M1</strain>
    </source>
</reference>
<dbReference type="SFLD" id="SFLDG01020">
    <property type="entry name" value="Terpene_Cyclase_Like_2"/>
    <property type="match status" value="1"/>
</dbReference>
<dbReference type="GO" id="GO:0008299">
    <property type="term" value="P:isoprenoid biosynthetic process"/>
    <property type="evidence" value="ECO:0007669"/>
    <property type="project" value="UniProtKB-ARBA"/>
</dbReference>
<gene>
    <name evidence="7" type="ORF">GYMLUDRAFT_74039</name>
</gene>
<dbReference type="OrthoDB" id="6486656at2759"/>
<keyword evidence="4 6" id="KW-0460">Magnesium</keyword>
<dbReference type="SUPFAM" id="SSF48576">
    <property type="entry name" value="Terpenoid synthases"/>
    <property type="match status" value="1"/>
</dbReference>
<sequence length="334" mass="38049">MKPSPPTHFVLPNLLANWPFVCKPNPHQEIVAESAAWVESYHPFDSRAQAAFNRCKFGIFASLAYPCAEEEHFRVVCDLMNFFFVFDELSDQASGEVVAQQAADIMNALRNPDQAPTKGDSILGAMTRDFWKRTLQCCSESSAQRFITNFDEYTNSVWQQAVDRDLGIIRDTTKYFELRRGTIGVRPSFDYFILPADIPDEVIEHPQVERLVIGAIDMTILANDIYSYNKEQATGDDAHNIISVMMKEEGLSVQEAIDRAGSIYCDIAKKFCKDFENLPVFGGQLDQCVKEYCWGVGNWVTTNIKWSFASERYFGRQGMEVMEHRIVELRPQEG</sequence>
<evidence type="ECO:0000256" key="5">
    <source>
        <dbReference type="ARBA" id="ARBA00023239"/>
    </source>
</evidence>
<dbReference type="HOGENOM" id="CLU_042538_5_0_1"/>
<evidence type="ECO:0000313" key="8">
    <source>
        <dbReference type="Proteomes" id="UP000053593"/>
    </source>
</evidence>
<keyword evidence="3 6" id="KW-0479">Metal-binding</keyword>
<evidence type="ECO:0000313" key="7">
    <source>
        <dbReference type="EMBL" id="KIK60267.1"/>
    </source>
</evidence>
<organism evidence="7 8">
    <name type="scientific">Collybiopsis luxurians FD-317 M1</name>
    <dbReference type="NCBI Taxonomy" id="944289"/>
    <lineage>
        <taxon>Eukaryota</taxon>
        <taxon>Fungi</taxon>
        <taxon>Dikarya</taxon>
        <taxon>Basidiomycota</taxon>
        <taxon>Agaricomycotina</taxon>
        <taxon>Agaricomycetes</taxon>
        <taxon>Agaricomycetidae</taxon>
        <taxon>Agaricales</taxon>
        <taxon>Marasmiineae</taxon>
        <taxon>Omphalotaceae</taxon>
        <taxon>Collybiopsis</taxon>
        <taxon>Collybiopsis luxurians</taxon>
    </lineage>
</organism>
<proteinExistence type="inferred from homology"/>
<dbReference type="Gene3D" id="1.10.600.10">
    <property type="entry name" value="Farnesyl Diphosphate Synthase"/>
    <property type="match status" value="1"/>
</dbReference>
<accession>A0A0D0CNG6</accession>
<name>A0A0D0CNG6_9AGAR</name>
<dbReference type="EC" id="4.2.3.-" evidence="6"/>
<protein>
    <recommendedName>
        <fullName evidence="6">Terpene synthase</fullName>
        <ecNumber evidence="6">4.2.3.-</ecNumber>
    </recommendedName>
</protein>
<evidence type="ECO:0000256" key="6">
    <source>
        <dbReference type="RuleBase" id="RU366034"/>
    </source>
</evidence>
<dbReference type="PANTHER" id="PTHR35201">
    <property type="entry name" value="TERPENE SYNTHASE"/>
    <property type="match status" value="1"/>
</dbReference>
<dbReference type="GO" id="GO:0010333">
    <property type="term" value="F:terpene synthase activity"/>
    <property type="evidence" value="ECO:0007669"/>
    <property type="project" value="InterPro"/>
</dbReference>
<dbReference type="EMBL" id="KN834776">
    <property type="protein sequence ID" value="KIK60267.1"/>
    <property type="molecule type" value="Genomic_DNA"/>
</dbReference>
<dbReference type="InterPro" id="IPR034686">
    <property type="entry name" value="Terpene_cyclase-like_2"/>
</dbReference>